<reference evidence="2 3" key="1">
    <citation type="submission" date="2020-08" db="EMBL/GenBank/DDBJ databases">
        <title>Genomic Encyclopedia of Type Strains, Phase IV (KMG-IV): sequencing the most valuable type-strain genomes for metagenomic binning, comparative biology and taxonomic classification.</title>
        <authorList>
            <person name="Goeker M."/>
        </authorList>
    </citation>
    <scope>NUCLEOTIDE SEQUENCE [LARGE SCALE GENOMIC DNA]</scope>
    <source>
        <strain evidence="2 3">DSM 23958</strain>
    </source>
</reference>
<dbReference type="AlphaFoldDB" id="A0A840SA74"/>
<dbReference type="EMBL" id="JACHHO010000004">
    <property type="protein sequence ID" value="MBB5205401.1"/>
    <property type="molecule type" value="Genomic_DNA"/>
</dbReference>
<protein>
    <recommendedName>
        <fullName evidence="4">Lipoprotein</fullName>
    </recommendedName>
</protein>
<evidence type="ECO:0000313" key="2">
    <source>
        <dbReference type="EMBL" id="MBB5205401.1"/>
    </source>
</evidence>
<evidence type="ECO:0000313" key="3">
    <source>
        <dbReference type="Proteomes" id="UP000554837"/>
    </source>
</evidence>
<dbReference type="OrthoDB" id="8811364at2"/>
<dbReference type="Proteomes" id="UP000554837">
    <property type="component" value="Unassembled WGS sequence"/>
</dbReference>
<dbReference type="PROSITE" id="PS51257">
    <property type="entry name" value="PROKAR_LIPOPROTEIN"/>
    <property type="match status" value="1"/>
</dbReference>
<sequence length="108" mass="11897">MRLTSSFAALMAVITLAGCASSRPFSGGRTWEDGWRKGVVSSINDELRWYQRPACGKRAGPGDKYVSVSYRASGQTRWKYIPMPAKQAPEPQSKVLLNVNSCELARDA</sequence>
<comment type="caution">
    <text evidence="2">The sequence shown here is derived from an EMBL/GenBank/DDBJ whole genome shotgun (WGS) entry which is preliminary data.</text>
</comment>
<keyword evidence="3" id="KW-1185">Reference proteome</keyword>
<evidence type="ECO:0008006" key="4">
    <source>
        <dbReference type="Google" id="ProtNLM"/>
    </source>
</evidence>
<name>A0A840SA74_9BURK</name>
<gene>
    <name evidence="2" type="ORF">HNQ51_002720</name>
</gene>
<keyword evidence="1" id="KW-0732">Signal</keyword>
<evidence type="ECO:0000256" key="1">
    <source>
        <dbReference type="SAM" id="SignalP"/>
    </source>
</evidence>
<organism evidence="2 3">
    <name type="scientific">Inhella inkyongensis</name>
    <dbReference type="NCBI Taxonomy" id="392593"/>
    <lineage>
        <taxon>Bacteria</taxon>
        <taxon>Pseudomonadati</taxon>
        <taxon>Pseudomonadota</taxon>
        <taxon>Betaproteobacteria</taxon>
        <taxon>Burkholderiales</taxon>
        <taxon>Sphaerotilaceae</taxon>
        <taxon>Inhella</taxon>
    </lineage>
</organism>
<proteinExistence type="predicted"/>
<feature type="signal peptide" evidence="1">
    <location>
        <begin position="1"/>
        <end position="17"/>
    </location>
</feature>
<feature type="chain" id="PRO_5032591126" description="Lipoprotein" evidence="1">
    <location>
        <begin position="18"/>
        <end position="108"/>
    </location>
</feature>
<dbReference type="RefSeq" id="WP_138856664.1">
    <property type="nucleotide sequence ID" value="NZ_CP040709.1"/>
</dbReference>
<accession>A0A840SA74</accession>